<dbReference type="Gene3D" id="2.30.29.30">
    <property type="entry name" value="Pleckstrin-homology domain (PH domain)/Phosphotyrosine-binding domain (PTB)"/>
    <property type="match status" value="1"/>
</dbReference>
<dbReference type="Gene3D" id="3.30.505.10">
    <property type="entry name" value="SH2 domain"/>
    <property type="match status" value="1"/>
</dbReference>
<keyword evidence="10" id="KW-1185">Reference proteome</keyword>
<protein>
    <recommendedName>
        <fullName evidence="8">SH2 domain-containing protein</fullName>
    </recommendedName>
</protein>
<dbReference type="SMART" id="SM00462">
    <property type="entry name" value="PTB"/>
    <property type="match status" value="1"/>
</dbReference>
<comment type="subcellular location">
    <subcellularLocation>
        <location evidence="1">Cell junction</location>
        <location evidence="1">Focal adhesion</location>
    </subcellularLocation>
</comment>
<evidence type="ECO:0000256" key="5">
    <source>
        <dbReference type="ARBA" id="ARBA00022999"/>
    </source>
</evidence>
<feature type="region of interest" description="Disordered" evidence="7">
    <location>
        <begin position="382"/>
        <end position="435"/>
    </location>
</feature>
<evidence type="ECO:0000313" key="10">
    <source>
        <dbReference type="Proteomes" id="UP000551758"/>
    </source>
</evidence>
<evidence type="ECO:0000256" key="1">
    <source>
        <dbReference type="ARBA" id="ARBA00004246"/>
    </source>
</evidence>
<accession>A0A7J7F213</accession>
<sequence length="728" mass="78234">MSQVISSSLLAGGHAVGLAPCEEPRRTLHPAPSPSLPPQCPYYTTEGWGAQALMAPTPCKGPPSRLQPAPQAGAKASRLLQSPDEQASGSLEDLDSYIDLSLESLNQMILELDPTFQLLPPGAGSSRPEPAQSTTSRRKKEEPEAVDIKYIEVTSARSRCHDGPQRCSSSSVTPPIGSPRSGGLLLSRDVPRETRSSSESLIFSGSQGRGHQHPPAPSGASSSHFPPSPGISIPCMGSKASGHHDLGSPLVTSPSSEKGLRGLVPQRSSRVFVLSASPASDVSYVFGSSQSLLHSSISSHQSSSRSLESPASSSSSLHSLGPVSLCTRVSDFQVPSNPTPSMGQPRATYSPPLAKEHASSCPPSIANSMVDIPIVLINGCPEPGSPPTQQITGHQDFIQPGAASSSNPCPATRSHSQTLPDAPLTTSPDGPTKDMQPTMKFVMDTSKYWFKPSITREQAIELLRKEEPGAFVVRDSSSYRGSFGLALKVQEAPAPAQNRSGEDGSDLIRHFLIESSAKGVHLKGADEEPYFGSLSAFVCQHSIMALALPCKLTIPQRGGIGRWSRGLRPLYRRRPGLLPEEICWAPTQYLHPTGCQALYLSSVSMETLTGALAVQKAISTTLEREVLPTPTVVHFKVTDQGITLTDVQRKVFFRRHYPLTTLRFCGMDPEQRKWQKYCKPSRIFGFVAKSQTESQENVCHLFAEYDTVQPASQVISLVGALLQDTERM</sequence>
<dbReference type="SMART" id="SM00252">
    <property type="entry name" value="SH2"/>
    <property type="match status" value="1"/>
</dbReference>
<dbReference type="PANTHER" id="PTHR45734">
    <property type="entry name" value="TENSIN"/>
    <property type="match status" value="1"/>
</dbReference>
<name>A0A7J7F213_DICBM</name>
<comment type="similarity">
    <text evidence="2">Belongs to the PTEN phosphatase protein family.</text>
</comment>
<evidence type="ECO:0000256" key="4">
    <source>
        <dbReference type="ARBA" id="ARBA00022949"/>
    </source>
</evidence>
<evidence type="ECO:0000256" key="3">
    <source>
        <dbReference type="ARBA" id="ARBA00022553"/>
    </source>
</evidence>
<feature type="region of interest" description="Disordered" evidence="7">
    <location>
        <begin position="53"/>
        <end position="92"/>
    </location>
</feature>
<dbReference type="AlphaFoldDB" id="A0A7J7F213"/>
<feature type="compositionally biased region" description="Polar residues" evidence="7">
    <location>
        <begin position="333"/>
        <end position="342"/>
    </location>
</feature>
<feature type="compositionally biased region" description="Polar residues" evidence="7">
    <location>
        <begin position="79"/>
        <end position="89"/>
    </location>
</feature>
<proteinExistence type="inferred from homology"/>
<dbReference type="InterPro" id="IPR036860">
    <property type="entry name" value="SH2_dom_sf"/>
</dbReference>
<dbReference type="InterPro" id="IPR013625">
    <property type="entry name" value="PTB"/>
</dbReference>
<feature type="domain" description="SH2" evidence="8">
    <location>
        <begin position="449"/>
        <end position="556"/>
    </location>
</feature>
<dbReference type="Pfam" id="PF00017">
    <property type="entry name" value="SH2"/>
    <property type="match status" value="1"/>
</dbReference>
<dbReference type="InterPro" id="IPR033929">
    <property type="entry name" value="Tensin_PTB"/>
</dbReference>
<keyword evidence="4" id="KW-0965">Cell junction</keyword>
<dbReference type="GO" id="GO:0005925">
    <property type="term" value="C:focal adhesion"/>
    <property type="evidence" value="ECO:0007669"/>
    <property type="project" value="UniProtKB-SubCell"/>
</dbReference>
<dbReference type="Proteomes" id="UP000551758">
    <property type="component" value="Unassembled WGS sequence"/>
</dbReference>
<evidence type="ECO:0000256" key="2">
    <source>
        <dbReference type="ARBA" id="ARBA00007881"/>
    </source>
</evidence>
<dbReference type="PROSITE" id="PS50001">
    <property type="entry name" value="SH2"/>
    <property type="match status" value="1"/>
</dbReference>
<feature type="compositionally biased region" description="Polar residues" evidence="7">
    <location>
        <begin position="402"/>
        <end position="429"/>
    </location>
</feature>
<evidence type="ECO:0000313" key="9">
    <source>
        <dbReference type="EMBL" id="KAF5922089.1"/>
    </source>
</evidence>
<dbReference type="InterPro" id="IPR006020">
    <property type="entry name" value="PTB/PI_dom"/>
</dbReference>
<evidence type="ECO:0000259" key="8">
    <source>
        <dbReference type="PROSITE" id="PS50001"/>
    </source>
</evidence>
<dbReference type="PANTHER" id="PTHR45734:SF6">
    <property type="entry name" value="TENSIN-4"/>
    <property type="match status" value="1"/>
</dbReference>
<keyword evidence="5 6" id="KW-0727">SH2 domain</keyword>
<reference evidence="9 10" key="1">
    <citation type="journal article" date="2020" name="Mol. Biol. Evol.">
        <title>Interspecific Gene Flow and the Evolution of Specialization in Black and White Rhinoceros.</title>
        <authorList>
            <person name="Moodley Y."/>
            <person name="Westbury M.V."/>
            <person name="Russo I.M."/>
            <person name="Gopalakrishnan S."/>
            <person name="Rakotoarivelo A."/>
            <person name="Olsen R.A."/>
            <person name="Prost S."/>
            <person name="Tunstall T."/>
            <person name="Ryder O.A."/>
            <person name="Dalen L."/>
            <person name="Bruford M.W."/>
        </authorList>
    </citation>
    <scope>NUCLEOTIDE SEQUENCE [LARGE SCALE GENOMIC DNA]</scope>
    <source>
        <strain evidence="9">SBR-YM</strain>
        <tissue evidence="9">Skin</tissue>
    </source>
</reference>
<comment type="caution">
    <text evidence="9">The sequence shown here is derived from an EMBL/GenBank/DDBJ whole genome shotgun (WGS) entry which is preliminary data.</text>
</comment>
<dbReference type="FunFam" id="3.30.505.10:FF:000002">
    <property type="entry name" value="Tensin 1"/>
    <property type="match status" value="1"/>
</dbReference>
<feature type="compositionally biased region" description="Basic and acidic residues" evidence="7">
    <location>
        <begin position="139"/>
        <end position="150"/>
    </location>
</feature>
<evidence type="ECO:0000256" key="6">
    <source>
        <dbReference type="PROSITE-ProRule" id="PRU00191"/>
    </source>
</evidence>
<feature type="region of interest" description="Disordered" evidence="7">
    <location>
        <begin position="331"/>
        <end position="360"/>
    </location>
</feature>
<gene>
    <name evidence="9" type="ORF">HPG69_006768</name>
</gene>
<dbReference type="CDD" id="cd01213">
    <property type="entry name" value="PTB_tensin"/>
    <property type="match status" value="1"/>
</dbReference>
<dbReference type="SUPFAM" id="SSF55550">
    <property type="entry name" value="SH2 domain"/>
    <property type="match status" value="1"/>
</dbReference>
<organism evidence="9 10">
    <name type="scientific">Diceros bicornis minor</name>
    <name type="common">South-central black rhinoceros</name>
    <dbReference type="NCBI Taxonomy" id="77932"/>
    <lineage>
        <taxon>Eukaryota</taxon>
        <taxon>Metazoa</taxon>
        <taxon>Chordata</taxon>
        <taxon>Craniata</taxon>
        <taxon>Vertebrata</taxon>
        <taxon>Euteleostomi</taxon>
        <taxon>Mammalia</taxon>
        <taxon>Eutheria</taxon>
        <taxon>Laurasiatheria</taxon>
        <taxon>Perissodactyla</taxon>
        <taxon>Rhinocerotidae</taxon>
        <taxon>Diceros</taxon>
    </lineage>
</organism>
<dbReference type="EMBL" id="JACDTQ010001563">
    <property type="protein sequence ID" value="KAF5922089.1"/>
    <property type="molecule type" value="Genomic_DNA"/>
</dbReference>
<feature type="region of interest" description="Disordered" evidence="7">
    <location>
        <begin position="116"/>
        <end position="261"/>
    </location>
</feature>
<dbReference type="InterPro" id="IPR011993">
    <property type="entry name" value="PH-like_dom_sf"/>
</dbReference>
<dbReference type="InterPro" id="IPR051484">
    <property type="entry name" value="Tensin_PTEN_phosphatase"/>
</dbReference>
<keyword evidence="3" id="KW-0597">Phosphoprotein</keyword>
<dbReference type="Pfam" id="PF08416">
    <property type="entry name" value="PTB"/>
    <property type="match status" value="1"/>
</dbReference>
<feature type="compositionally biased region" description="Polar residues" evidence="7">
    <location>
        <begin position="197"/>
        <end position="206"/>
    </location>
</feature>
<dbReference type="SUPFAM" id="SSF50729">
    <property type="entry name" value="PH domain-like"/>
    <property type="match status" value="1"/>
</dbReference>
<dbReference type="InterPro" id="IPR000980">
    <property type="entry name" value="SH2"/>
</dbReference>
<evidence type="ECO:0000256" key="7">
    <source>
        <dbReference type="SAM" id="MobiDB-lite"/>
    </source>
</evidence>